<keyword evidence="3" id="KW-0457">Lysine biosynthesis</keyword>
<dbReference type="PANTHER" id="PTHR31689:SF0">
    <property type="entry name" value="DIAMINOPIMELATE EPIMERASE"/>
    <property type="match status" value="1"/>
</dbReference>
<keyword evidence="2 3" id="KW-0413">Isomerase</keyword>
<dbReference type="GO" id="GO:0005829">
    <property type="term" value="C:cytosol"/>
    <property type="evidence" value="ECO:0007669"/>
    <property type="project" value="TreeGrafter"/>
</dbReference>
<dbReference type="SUPFAM" id="SSF54506">
    <property type="entry name" value="Diaminopimelate epimerase-like"/>
    <property type="match status" value="2"/>
</dbReference>
<dbReference type="Proteomes" id="UP000593737">
    <property type="component" value="Chromosome"/>
</dbReference>
<feature type="binding site" evidence="3">
    <location>
        <position position="199"/>
    </location>
    <ligand>
        <name>substrate</name>
    </ligand>
</feature>
<protein>
    <recommendedName>
        <fullName evidence="3 4">Diaminopimelate epimerase</fullName>
        <shortName evidence="3">DAP epimerase</shortName>
        <ecNumber evidence="3 4">5.1.1.7</ecNumber>
    </recommendedName>
    <alternativeName>
        <fullName evidence="3">PLP-independent amino acid racemase</fullName>
    </alternativeName>
</protein>
<sequence>MKNGFLRGHGLGNDYLVMDPDDLTFKLTPKNIRLICDRNWGLGSDGILALASSRKADFGLRIFNPDGSEAEKSGNGLRIFARYLHATSRTKKKRFTVETKGGLVTIELHIDRHGDASTVTVEMGKATFAPKSLPCSLSVPELIQQPINAAGQSLMFTGVSVGNPHCVVFRPAGRSWSREDLLTLGPALESHALFPKRTNVQLAVPTGPKEIFIMIWERGAGETQASGSSSCAAASAAVRLGLVKSPVTVKMPGGALNISVGQDFNLTMKGPVAEVARGTFSPSFVRGLK</sequence>
<dbReference type="Pfam" id="PF01678">
    <property type="entry name" value="DAP_epimerase"/>
    <property type="match status" value="2"/>
</dbReference>
<comment type="function">
    <text evidence="3">Catalyzes the stereoinversion of LL-2,6-diaminopimelate (L,L-DAP) to meso-diaminopimelate (meso-DAP), a precursor of L-lysine and an essential component of the bacterial peptidoglycan.</text>
</comment>
<evidence type="ECO:0000313" key="6">
    <source>
        <dbReference type="Proteomes" id="UP000593737"/>
    </source>
</evidence>
<feature type="site" description="Could be important to modulate the pK values of the two catalytic cysteine residues" evidence="3">
    <location>
        <position position="165"/>
    </location>
</feature>
<feature type="binding site" evidence="3">
    <location>
        <begin position="227"/>
        <end position="228"/>
    </location>
    <ligand>
        <name>substrate</name>
    </ligand>
</feature>
<comment type="catalytic activity">
    <reaction evidence="3">
        <text>(2S,6S)-2,6-diaminopimelate = meso-2,6-diaminopimelate</text>
        <dbReference type="Rhea" id="RHEA:15393"/>
        <dbReference type="ChEBI" id="CHEBI:57609"/>
        <dbReference type="ChEBI" id="CHEBI:57791"/>
        <dbReference type="EC" id="5.1.1.7"/>
    </reaction>
</comment>
<gene>
    <name evidence="3" type="primary">dapF</name>
    <name evidence="5" type="ORF">Nkreftii_003514</name>
</gene>
<feature type="binding site" evidence="3">
    <location>
        <position position="163"/>
    </location>
    <ligand>
        <name>substrate</name>
    </ligand>
</feature>
<dbReference type="InterPro" id="IPR001653">
    <property type="entry name" value="DAP_epimerase_DapF"/>
</dbReference>
<evidence type="ECO:0000256" key="4">
    <source>
        <dbReference type="NCBIfam" id="TIGR00652"/>
    </source>
</evidence>
<reference evidence="5 6" key="1">
    <citation type="journal article" date="2020" name="ISME J.">
        <title>Enrichment and physiological characterization of a novel comammox Nitrospira indicates ammonium inhibition of complete nitrification.</title>
        <authorList>
            <person name="Sakoula D."/>
            <person name="Koch H."/>
            <person name="Frank J."/>
            <person name="Jetten M.S.M."/>
            <person name="van Kessel M.A.H.J."/>
            <person name="Lucker S."/>
        </authorList>
    </citation>
    <scope>NUCLEOTIDE SEQUENCE [LARGE SCALE GENOMIC DNA]</scope>
    <source>
        <strain evidence="5">Comreactor17</strain>
    </source>
</reference>
<evidence type="ECO:0000256" key="2">
    <source>
        <dbReference type="ARBA" id="ARBA00023235"/>
    </source>
</evidence>
<keyword evidence="3" id="KW-0028">Amino-acid biosynthesis</keyword>
<comment type="pathway">
    <text evidence="3">Amino-acid biosynthesis; L-lysine biosynthesis via DAP pathway; DL-2,6-diaminopimelate from LL-2,6-diaminopimelate: step 1/1.</text>
</comment>
<feature type="site" description="Could be important to modulate the pK values of the two catalytic cysteine residues" evidence="3">
    <location>
        <position position="217"/>
    </location>
</feature>
<evidence type="ECO:0000313" key="5">
    <source>
        <dbReference type="EMBL" id="QPD05740.1"/>
    </source>
</evidence>
<dbReference type="EC" id="5.1.1.7" evidence="3 4"/>
<accession>A0A7S8FH39</accession>
<feature type="binding site" evidence="3">
    <location>
        <begin position="74"/>
        <end position="75"/>
    </location>
    <ligand>
        <name>substrate</name>
    </ligand>
</feature>
<dbReference type="GO" id="GO:0009089">
    <property type="term" value="P:lysine biosynthetic process via diaminopimelate"/>
    <property type="evidence" value="ECO:0007669"/>
    <property type="project" value="UniProtKB-UniRule"/>
</dbReference>
<feature type="binding site" evidence="3">
    <location>
        <position position="64"/>
    </location>
    <ligand>
        <name>substrate</name>
    </ligand>
</feature>
<keyword evidence="3" id="KW-0963">Cytoplasm</keyword>
<feature type="binding site" evidence="3">
    <location>
        <begin position="217"/>
        <end position="218"/>
    </location>
    <ligand>
        <name>substrate</name>
    </ligand>
</feature>
<dbReference type="KEGG" id="nkf:Nkreftii_003514"/>
<dbReference type="GO" id="GO:0008837">
    <property type="term" value="F:diaminopimelate epimerase activity"/>
    <property type="evidence" value="ECO:0007669"/>
    <property type="project" value="UniProtKB-UniRule"/>
</dbReference>
<evidence type="ECO:0000256" key="3">
    <source>
        <dbReference type="HAMAP-Rule" id="MF_00197"/>
    </source>
</evidence>
<dbReference type="Gene3D" id="3.10.310.10">
    <property type="entry name" value="Diaminopimelate Epimerase, Chain A, domain 1"/>
    <property type="match status" value="2"/>
</dbReference>
<organism evidence="5 6">
    <name type="scientific">Candidatus Nitrospira kreftii</name>
    <dbReference type="NCBI Taxonomy" id="2652173"/>
    <lineage>
        <taxon>Bacteria</taxon>
        <taxon>Pseudomonadati</taxon>
        <taxon>Nitrospirota</taxon>
        <taxon>Nitrospiria</taxon>
        <taxon>Nitrospirales</taxon>
        <taxon>Nitrospiraceae</taxon>
        <taxon>Nitrospira</taxon>
    </lineage>
</organism>
<dbReference type="PANTHER" id="PTHR31689">
    <property type="entry name" value="DIAMINOPIMELATE EPIMERASE, CHLOROPLASTIC"/>
    <property type="match status" value="1"/>
</dbReference>
<feature type="binding site" evidence="3">
    <location>
        <position position="13"/>
    </location>
    <ligand>
        <name>substrate</name>
    </ligand>
</feature>
<dbReference type="UniPathway" id="UPA00034">
    <property type="reaction ID" value="UER00025"/>
</dbReference>
<comment type="subunit">
    <text evidence="3">Homodimer.</text>
</comment>
<evidence type="ECO:0000256" key="1">
    <source>
        <dbReference type="ARBA" id="ARBA00010219"/>
    </source>
</evidence>
<proteinExistence type="inferred from homology"/>
<comment type="caution">
    <text evidence="3">Lacks conserved residue(s) required for the propagation of feature annotation.</text>
</comment>
<name>A0A7S8FH39_9BACT</name>
<comment type="similarity">
    <text evidence="1 3">Belongs to the diaminopimelate epimerase family.</text>
</comment>
<dbReference type="HAMAP" id="MF_00197">
    <property type="entry name" value="DAP_epimerase"/>
    <property type="match status" value="1"/>
</dbReference>
<dbReference type="AlphaFoldDB" id="A0A7S8FH39"/>
<comment type="subcellular location">
    <subcellularLocation>
        <location evidence="3">Cytoplasm</location>
    </subcellularLocation>
</comment>
<dbReference type="NCBIfam" id="TIGR00652">
    <property type="entry name" value="DapF"/>
    <property type="match status" value="1"/>
</dbReference>
<dbReference type="EMBL" id="CP047423">
    <property type="protein sequence ID" value="QPD05740.1"/>
    <property type="molecule type" value="Genomic_DNA"/>
</dbReference>